<keyword evidence="1" id="KW-0808">Transferase</keyword>
<dbReference type="Proteomes" id="UP001164286">
    <property type="component" value="Unassembled WGS sequence"/>
</dbReference>
<dbReference type="Pfam" id="PF00583">
    <property type="entry name" value="Acetyltransf_1"/>
    <property type="match status" value="1"/>
</dbReference>
<organism evidence="4 5">
    <name type="scientific">Dioszegia hungarica</name>
    <dbReference type="NCBI Taxonomy" id="4972"/>
    <lineage>
        <taxon>Eukaryota</taxon>
        <taxon>Fungi</taxon>
        <taxon>Dikarya</taxon>
        <taxon>Basidiomycota</taxon>
        <taxon>Agaricomycotina</taxon>
        <taxon>Tremellomycetes</taxon>
        <taxon>Tremellales</taxon>
        <taxon>Bulleribasidiaceae</taxon>
        <taxon>Dioszegia</taxon>
    </lineage>
</organism>
<evidence type="ECO:0000256" key="1">
    <source>
        <dbReference type="ARBA" id="ARBA00022679"/>
    </source>
</evidence>
<dbReference type="RefSeq" id="XP_052944137.1">
    <property type="nucleotide sequence ID" value="XM_053087490.1"/>
</dbReference>
<evidence type="ECO:0000259" key="3">
    <source>
        <dbReference type="PROSITE" id="PS51186"/>
    </source>
</evidence>
<dbReference type="EMBL" id="JAKWFO010000007">
    <property type="protein sequence ID" value="KAI9634360.1"/>
    <property type="molecule type" value="Genomic_DNA"/>
</dbReference>
<dbReference type="GO" id="GO:0016747">
    <property type="term" value="F:acyltransferase activity, transferring groups other than amino-acyl groups"/>
    <property type="evidence" value="ECO:0007669"/>
    <property type="project" value="InterPro"/>
</dbReference>
<dbReference type="GeneID" id="77726695"/>
<name>A0AA38H5D2_9TREE</name>
<sequence length="183" mass="19959">MTQSTSPSYLVRPATQSDVNGIVAVGRKVWLETFSHTTSPENMLVHLDASYTAELISKEISHPDRLYLVAHAADGSAGVAGFAVIARGTSSSEPSVADWPNPVELQRIYVDKAHHGAGLARQLAEEVYGAARKEGYKSIWLGVLPENTRAVKFYEKCGFKKVGSHSFWVGGQEDIDDIMARLL</sequence>
<dbReference type="PANTHER" id="PTHR43877">
    <property type="entry name" value="AMINOALKYLPHOSPHONATE N-ACETYLTRANSFERASE-RELATED-RELATED"/>
    <property type="match status" value="1"/>
</dbReference>
<proteinExistence type="predicted"/>
<dbReference type="AlphaFoldDB" id="A0AA38H5D2"/>
<dbReference type="Gene3D" id="3.40.630.30">
    <property type="match status" value="1"/>
</dbReference>
<accession>A0AA38H5D2</accession>
<dbReference type="InterPro" id="IPR016181">
    <property type="entry name" value="Acyl_CoA_acyltransferase"/>
</dbReference>
<dbReference type="CDD" id="cd04301">
    <property type="entry name" value="NAT_SF"/>
    <property type="match status" value="1"/>
</dbReference>
<dbReference type="InterPro" id="IPR050832">
    <property type="entry name" value="Bact_Acetyltransf"/>
</dbReference>
<feature type="domain" description="N-acetyltransferase" evidence="3">
    <location>
        <begin position="9"/>
        <end position="183"/>
    </location>
</feature>
<reference evidence="4" key="1">
    <citation type="journal article" date="2022" name="G3 (Bethesda)">
        <title>High quality genome of the basidiomycete yeast Dioszegia hungarica PDD-24b-2 isolated from cloud water.</title>
        <authorList>
            <person name="Jarrige D."/>
            <person name="Haridas S."/>
            <person name="Bleykasten-Grosshans C."/>
            <person name="Joly M."/>
            <person name="Nadalig T."/>
            <person name="Sancelme M."/>
            <person name="Vuilleumier S."/>
            <person name="Grigoriev I.V."/>
            <person name="Amato P."/>
            <person name="Bringel F."/>
        </authorList>
    </citation>
    <scope>NUCLEOTIDE SEQUENCE</scope>
    <source>
        <strain evidence="4">PDD-24b-2</strain>
    </source>
</reference>
<protein>
    <submittedName>
        <fullName evidence="4">Acyl-CoA N-acyltransferase</fullName>
    </submittedName>
</protein>
<comment type="caution">
    <text evidence="4">The sequence shown here is derived from an EMBL/GenBank/DDBJ whole genome shotgun (WGS) entry which is preliminary data.</text>
</comment>
<keyword evidence="5" id="KW-1185">Reference proteome</keyword>
<evidence type="ECO:0000256" key="2">
    <source>
        <dbReference type="ARBA" id="ARBA00023315"/>
    </source>
</evidence>
<keyword evidence="2" id="KW-0012">Acyltransferase</keyword>
<dbReference type="SUPFAM" id="SSF55729">
    <property type="entry name" value="Acyl-CoA N-acyltransferases (Nat)"/>
    <property type="match status" value="1"/>
</dbReference>
<evidence type="ECO:0000313" key="5">
    <source>
        <dbReference type="Proteomes" id="UP001164286"/>
    </source>
</evidence>
<dbReference type="InterPro" id="IPR000182">
    <property type="entry name" value="GNAT_dom"/>
</dbReference>
<dbReference type="PROSITE" id="PS51186">
    <property type="entry name" value="GNAT"/>
    <property type="match status" value="1"/>
</dbReference>
<evidence type="ECO:0000313" key="4">
    <source>
        <dbReference type="EMBL" id="KAI9634360.1"/>
    </source>
</evidence>
<gene>
    <name evidence="4" type="ORF">MKK02DRAFT_28116</name>
</gene>